<accession>A0A5C6MPV3</accession>
<organism evidence="2 3">
    <name type="scientific">Takifugu flavidus</name>
    <name type="common">sansaifugu</name>
    <dbReference type="NCBI Taxonomy" id="433684"/>
    <lineage>
        <taxon>Eukaryota</taxon>
        <taxon>Metazoa</taxon>
        <taxon>Chordata</taxon>
        <taxon>Craniata</taxon>
        <taxon>Vertebrata</taxon>
        <taxon>Euteleostomi</taxon>
        <taxon>Actinopterygii</taxon>
        <taxon>Neopterygii</taxon>
        <taxon>Teleostei</taxon>
        <taxon>Neoteleostei</taxon>
        <taxon>Acanthomorphata</taxon>
        <taxon>Eupercaria</taxon>
        <taxon>Tetraodontiformes</taxon>
        <taxon>Tetradontoidea</taxon>
        <taxon>Tetraodontidae</taxon>
        <taxon>Takifugu</taxon>
    </lineage>
</organism>
<feature type="region of interest" description="Disordered" evidence="1">
    <location>
        <begin position="28"/>
        <end position="65"/>
    </location>
</feature>
<name>A0A5C6MPV3_9TELE</name>
<keyword evidence="3" id="KW-1185">Reference proteome</keyword>
<proteinExistence type="predicted"/>
<dbReference type="AlphaFoldDB" id="A0A5C6MPV3"/>
<evidence type="ECO:0000313" key="3">
    <source>
        <dbReference type="Proteomes" id="UP000324091"/>
    </source>
</evidence>
<reference evidence="2 3" key="1">
    <citation type="submission" date="2019-04" db="EMBL/GenBank/DDBJ databases">
        <title>Chromosome genome assembly for Takifugu flavidus.</title>
        <authorList>
            <person name="Xiao S."/>
        </authorList>
    </citation>
    <scope>NUCLEOTIDE SEQUENCE [LARGE SCALE GENOMIC DNA]</scope>
    <source>
        <strain evidence="2">HTHZ2018</strain>
        <tissue evidence="2">Muscle</tissue>
    </source>
</reference>
<evidence type="ECO:0000313" key="2">
    <source>
        <dbReference type="EMBL" id="TWW56903.1"/>
    </source>
</evidence>
<comment type="caution">
    <text evidence="2">The sequence shown here is derived from an EMBL/GenBank/DDBJ whole genome shotgun (WGS) entry which is preliminary data.</text>
</comment>
<sequence length="65" mass="6990">MAQTLPESIGCFPPLKALSILPQQALSACRRTSGPENLRAGDPQGRRSSGPEILRAGDPQGRRDY</sequence>
<dbReference type="Proteomes" id="UP000324091">
    <property type="component" value="Chromosome 8"/>
</dbReference>
<gene>
    <name evidence="2" type="ORF">D4764_08G0008900</name>
</gene>
<protein>
    <submittedName>
        <fullName evidence="2">Uncharacterized protein</fullName>
    </submittedName>
</protein>
<evidence type="ECO:0000256" key="1">
    <source>
        <dbReference type="SAM" id="MobiDB-lite"/>
    </source>
</evidence>
<dbReference type="EMBL" id="RHFK02000021">
    <property type="protein sequence ID" value="TWW56903.1"/>
    <property type="molecule type" value="Genomic_DNA"/>
</dbReference>